<dbReference type="PROSITE" id="PS51257">
    <property type="entry name" value="PROKAR_LIPOPROTEIN"/>
    <property type="match status" value="1"/>
</dbReference>
<comment type="caution">
    <text evidence="2">The sequence shown here is derived from an EMBL/GenBank/DDBJ whole genome shotgun (WGS) entry which is preliminary data.</text>
</comment>
<proteinExistence type="predicted"/>
<name>A0ABS3HCE7_9ENTE</name>
<evidence type="ECO:0000256" key="1">
    <source>
        <dbReference type="SAM" id="SignalP"/>
    </source>
</evidence>
<accession>A0ABS3HCE7</accession>
<evidence type="ECO:0000313" key="2">
    <source>
        <dbReference type="EMBL" id="MBO0451132.1"/>
    </source>
</evidence>
<evidence type="ECO:0008006" key="4">
    <source>
        <dbReference type="Google" id="ProtNLM"/>
    </source>
</evidence>
<gene>
    <name evidence="2" type="ORF">JZO85_02555</name>
</gene>
<protein>
    <recommendedName>
        <fullName evidence="4">Lipoprotein</fullName>
    </recommendedName>
</protein>
<keyword evidence="3" id="KW-1185">Reference proteome</keyword>
<feature type="chain" id="PRO_5045638378" description="Lipoprotein" evidence="1">
    <location>
        <begin position="19"/>
        <end position="147"/>
    </location>
</feature>
<dbReference type="Proteomes" id="UP000664495">
    <property type="component" value="Unassembled WGS sequence"/>
</dbReference>
<sequence length="147" mass="17006">MKKYGMSALLFFSCLLMVSCGNSVSKMDDQTKVAVKTVMDFKSKYNKIDNEERKDYDFDSGYFPTDLSEKDVSQVYLMKAKNDENNVYYIKYNETEYSDPSLKKKIKDHVRESAATSKGTVYESISETEFNHAIEQENVTKVFEAKE</sequence>
<keyword evidence="1" id="KW-0732">Signal</keyword>
<reference evidence="2 3" key="1">
    <citation type="submission" date="2021-03" db="EMBL/GenBank/DDBJ databases">
        <title>Enterococcal diversity collection.</title>
        <authorList>
            <person name="Gilmore M.S."/>
            <person name="Schwartzman J."/>
            <person name="Van Tyne D."/>
            <person name="Martin M."/>
            <person name="Earl A.M."/>
            <person name="Manson A.L."/>
            <person name="Straub T."/>
            <person name="Salamzade R."/>
            <person name="Saavedra J."/>
            <person name="Lebreton F."/>
            <person name="Prichula J."/>
            <person name="Schaufler K."/>
            <person name="Gaca A."/>
            <person name="Sgardioli B."/>
            <person name="Wagenaar J."/>
            <person name="Strong T."/>
        </authorList>
    </citation>
    <scope>NUCLEOTIDE SEQUENCE [LARGE SCALE GENOMIC DNA]</scope>
    <source>
        <strain evidence="2 3">MJM16</strain>
    </source>
</reference>
<feature type="signal peptide" evidence="1">
    <location>
        <begin position="1"/>
        <end position="18"/>
    </location>
</feature>
<evidence type="ECO:0000313" key="3">
    <source>
        <dbReference type="Proteomes" id="UP000664495"/>
    </source>
</evidence>
<dbReference type="EMBL" id="JAFLVR010000005">
    <property type="protein sequence ID" value="MBO0451132.1"/>
    <property type="molecule type" value="Genomic_DNA"/>
</dbReference>
<organism evidence="2 3">
    <name type="scientific">Candidatus Enterococcus murrayae</name>
    <dbReference type="NCBI Taxonomy" id="2815321"/>
    <lineage>
        <taxon>Bacteria</taxon>
        <taxon>Bacillati</taxon>
        <taxon>Bacillota</taxon>
        <taxon>Bacilli</taxon>
        <taxon>Lactobacillales</taxon>
        <taxon>Enterococcaceae</taxon>
        <taxon>Enterococcus</taxon>
    </lineage>
</organism>
<dbReference type="RefSeq" id="WP_207106938.1">
    <property type="nucleotide sequence ID" value="NZ_JAFLVR010000005.1"/>
</dbReference>